<comment type="caution">
    <text evidence="2">The sequence shown here is derived from an EMBL/GenBank/DDBJ whole genome shotgun (WGS) entry which is preliminary data.</text>
</comment>
<dbReference type="Proteomes" id="UP000256334">
    <property type="component" value="Unassembled WGS sequence"/>
</dbReference>
<dbReference type="EMBL" id="QRDJ01000012">
    <property type="protein sequence ID" value="REC93346.1"/>
    <property type="molecule type" value="Genomic_DNA"/>
</dbReference>
<sequence>MSDKIGLRIVRSFADSSERLGNSVGAGCIIAALLGTALENAALGDAYRGAIAFLGMSFAANAFKTILDTLIANADEAKEQ</sequence>
<dbReference type="RefSeq" id="WP_115855604.1">
    <property type="nucleotide sequence ID" value="NZ_QRDJ01000012.1"/>
</dbReference>
<keyword evidence="1" id="KW-0812">Transmembrane</keyword>
<feature type="transmembrane region" description="Helical" evidence="1">
    <location>
        <begin position="20"/>
        <end position="38"/>
    </location>
</feature>
<evidence type="ECO:0000313" key="2">
    <source>
        <dbReference type="EMBL" id="REC93346.1"/>
    </source>
</evidence>
<reference evidence="2 3" key="1">
    <citation type="submission" date="2018-07" db="EMBL/GenBank/DDBJ databases">
        <title>Genomic Encyclopedia of Type Strains, Phase IV (KMG-IV): sequencing the most valuable type-strain genomes for metagenomic binning, comparative biology and taxonomic classification.</title>
        <authorList>
            <person name="Goeker M."/>
        </authorList>
    </citation>
    <scope>NUCLEOTIDE SEQUENCE [LARGE SCALE GENOMIC DNA]</scope>
    <source>
        <strain evidence="2 3">DSM 14324</strain>
    </source>
</reference>
<gene>
    <name evidence="2" type="ORF">C8D72_3390</name>
</gene>
<evidence type="ECO:0000256" key="1">
    <source>
        <dbReference type="SAM" id="Phobius"/>
    </source>
</evidence>
<protein>
    <submittedName>
        <fullName evidence="2">Uncharacterized protein</fullName>
    </submittedName>
</protein>
<feature type="transmembrane region" description="Helical" evidence="1">
    <location>
        <begin position="50"/>
        <end position="71"/>
    </location>
</feature>
<name>A0A3D9DRN7_9GAMM</name>
<keyword evidence="1" id="KW-0472">Membrane</keyword>
<organism evidence="2 3">
    <name type="scientific">Kushneria indalinina DSM 14324</name>
    <dbReference type="NCBI Taxonomy" id="1122140"/>
    <lineage>
        <taxon>Bacteria</taxon>
        <taxon>Pseudomonadati</taxon>
        <taxon>Pseudomonadota</taxon>
        <taxon>Gammaproteobacteria</taxon>
        <taxon>Oceanospirillales</taxon>
        <taxon>Halomonadaceae</taxon>
        <taxon>Kushneria</taxon>
    </lineage>
</organism>
<keyword evidence="3" id="KW-1185">Reference proteome</keyword>
<dbReference type="AlphaFoldDB" id="A0A3D9DRN7"/>
<proteinExistence type="predicted"/>
<accession>A0A3D9DRN7</accession>
<evidence type="ECO:0000313" key="3">
    <source>
        <dbReference type="Proteomes" id="UP000256334"/>
    </source>
</evidence>
<keyword evidence="1" id="KW-1133">Transmembrane helix</keyword>